<feature type="transmembrane region" description="Helical" evidence="5">
    <location>
        <begin position="43"/>
        <end position="63"/>
    </location>
</feature>
<proteinExistence type="predicted"/>
<dbReference type="SUPFAM" id="SSF103481">
    <property type="entry name" value="Multidrug resistance efflux transporter EmrE"/>
    <property type="match status" value="2"/>
</dbReference>
<evidence type="ECO:0000256" key="2">
    <source>
        <dbReference type="ARBA" id="ARBA00022692"/>
    </source>
</evidence>
<evidence type="ECO:0000256" key="4">
    <source>
        <dbReference type="ARBA" id="ARBA00023136"/>
    </source>
</evidence>
<dbReference type="InterPro" id="IPR037185">
    <property type="entry name" value="EmrE-like"/>
</dbReference>
<dbReference type="STRING" id="83401.SAMN05421742_104137"/>
<dbReference type="AlphaFoldDB" id="A0A1G7ZKF5"/>
<evidence type="ECO:0000256" key="5">
    <source>
        <dbReference type="SAM" id="Phobius"/>
    </source>
</evidence>
<feature type="transmembrane region" description="Helical" evidence="5">
    <location>
        <begin position="191"/>
        <end position="212"/>
    </location>
</feature>
<accession>A0A1G7ZKF5</accession>
<dbReference type="PANTHER" id="PTHR32322:SF9">
    <property type="entry name" value="AMINO-ACID METABOLITE EFFLUX PUMP-RELATED"/>
    <property type="match status" value="1"/>
</dbReference>
<name>A0A1G7ZKF5_9PROT</name>
<comment type="subcellular location">
    <subcellularLocation>
        <location evidence="1">Membrane</location>
        <topology evidence="1">Multi-pass membrane protein</topology>
    </subcellularLocation>
</comment>
<feature type="transmembrane region" description="Helical" evidence="5">
    <location>
        <begin position="134"/>
        <end position="153"/>
    </location>
</feature>
<evidence type="ECO:0000313" key="8">
    <source>
        <dbReference type="Proteomes" id="UP000217076"/>
    </source>
</evidence>
<feature type="transmembrane region" description="Helical" evidence="5">
    <location>
        <begin position="101"/>
        <end position="122"/>
    </location>
</feature>
<feature type="transmembrane region" description="Helical" evidence="5">
    <location>
        <begin position="224"/>
        <end position="244"/>
    </location>
</feature>
<evidence type="ECO:0000313" key="7">
    <source>
        <dbReference type="EMBL" id="SDH09193.1"/>
    </source>
</evidence>
<feature type="transmembrane region" description="Helical" evidence="5">
    <location>
        <begin position="256"/>
        <end position="276"/>
    </location>
</feature>
<feature type="domain" description="EamA" evidence="6">
    <location>
        <begin position="162"/>
        <end position="296"/>
    </location>
</feature>
<protein>
    <submittedName>
        <fullName evidence="7">Threonine/homoserine efflux transporter RhtA</fullName>
    </submittedName>
</protein>
<organism evidence="7 8">
    <name type="scientific">Roseospirillum parvum</name>
    <dbReference type="NCBI Taxonomy" id="83401"/>
    <lineage>
        <taxon>Bacteria</taxon>
        <taxon>Pseudomonadati</taxon>
        <taxon>Pseudomonadota</taxon>
        <taxon>Alphaproteobacteria</taxon>
        <taxon>Rhodospirillales</taxon>
        <taxon>Rhodospirillaceae</taxon>
        <taxon>Roseospirillum</taxon>
    </lineage>
</organism>
<sequence length="316" mass="32258">MPRPAAIDRHMTPAQWALLFGLSLLWGGSFFFNEVAVRELPPFSVVVGRVLLAALILLAVLRLRGVRLPGEARLWGAFLIMGLLNNALPFSLIVWGQTSLASGVAAILNATTPLFTVLVAHLFTADEKATPGRLLGVAVGLGGVAVLVGGASGAGGEGAALAALAVLGGALSYACAGVFGRRFRTLGISPLVTATGQVVASSALLLPVMLVVDRPWTLALPGPATWGALVGLASLSTALAYLLYFRLLATAGATNLLLVTLLIPVSALLLGVGVLGEVVLGRHLAGMALIGGGLIILDGRLPGRLLGRLSRPGAAR</sequence>
<keyword evidence="2 5" id="KW-0812">Transmembrane</keyword>
<keyword evidence="3 5" id="KW-1133">Transmembrane helix</keyword>
<dbReference type="PANTHER" id="PTHR32322">
    <property type="entry name" value="INNER MEMBRANE TRANSPORTER"/>
    <property type="match status" value="1"/>
</dbReference>
<feature type="domain" description="EamA" evidence="6">
    <location>
        <begin position="18"/>
        <end position="148"/>
    </location>
</feature>
<keyword evidence="4 5" id="KW-0472">Membrane</keyword>
<dbReference type="Pfam" id="PF00892">
    <property type="entry name" value="EamA"/>
    <property type="match status" value="2"/>
</dbReference>
<dbReference type="RefSeq" id="WP_092617852.1">
    <property type="nucleotide sequence ID" value="NZ_FNCV01000004.1"/>
</dbReference>
<keyword evidence="8" id="KW-1185">Reference proteome</keyword>
<feature type="transmembrane region" description="Helical" evidence="5">
    <location>
        <begin position="282"/>
        <end position="301"/>
    </location>
</feature>
<dbReference type="InterPro" id="IPR000620">
    <property type="entry name" value="EamA_dom"/>
</dbReference>
<dbReference type="OrthoDB" id="9810556at2"/>
<dbReference type="InterPro" id="IPR050638">
    <property type="entry name" value="AA-Vitamin_Transporters"/>
</dbReference>
<dbReference type="GO" id="GO:0016020">
    <property type="term" value="C:membrane"/>
    <property type="evidence" value="ECO:0007669"/>
    <property type="project" value="UniProtKB-SubCell"/>
</dbReference>
<dbReference type="EMBL" id="FNCV01000004">
    <property type="protein sequence ID" value="SDH09193.1"/>
    <property type="molecule type" value="Genomic_DNA"/>
</dbReference>
<feature type="transmembrane region" description="Helical" evidence="5">
    <location>
        <begin position="12"/>
        <end position="31"/>
    </location>
</feature>
<feature type="transmembrane region" description="Helical" evidence="5">
    <location>
        <begin position="75"/>
        <end position="95"/>
    </location>
</feature>
<feature type="transmembrane region" description="Helical" evidence="5">
    <location>
        <begin position="159"/>
        <end position="179"/>
    </location>
</feature>
<evidence type="ECO:0000256" key="1">
    <source>
        <dbReference type="ARBA" id="ARBA00004141"/>
    </source>
</evidence>
<reference evidence="8" key="1">
    <citation type="submission" date="2016-10" db="EMBL/GenBank/DDBJ databases">
        <authorList>
            <person name="Varghese N."/>
            <person name="Submissions S."/>
        </authorList>
    </citation>
    <scope>NUCLEOTIDE SEQUENCE [LARGE SCALE GENOMIC DNA]</scope>
    <source>
        <strain evidence="8">930I</strain>
    </source>
</reference>
<gene>
    <name evidence="7" type="ORF">SAMN05421742_104137</name>
</gene>
<evidence type="ECO:0000256" key="3">
    <source>
        <dbReference type="ARBA" id="ARBA00022989"/>
    </source>
</evidence>
<evidence type="ECO:0000259" key="6">
    <source>
        <dbReference type="Pfam" id="PF00892"/>
    </source>
</evidence>
<dbReference type="Proteomes" id="UP000217076">
    <property type="component" value="Unassembled WGS sequence"/>
</dbReference>